<feature type="compositionally biased region" description="Basic and acidic residues" evidence="1">
    <location>
        <begin position="82"/>
        <end position="91"/>
    </location>
</feature>
<feature type="compositionally biased region" description="Acidic residues" evidence="1">
    <location>
        <begin position="185"/>
        <end position="195"/>
    </location>
</feature>
<protein>
    <submittedName>
        <fullName evidence="3">7931_t:CDS:1</fullName>
    </submittedName>
</protein>
<feature type="domain" description="G-patch" evidence="2">
    <location>
        <begin position="71"/>
        <end position="117"/>
    </location>
</feature>
<dbReference type="InterPro" id="IPR039249">
    <property type="entry name" value="GPATCH11"/>
</dbReference>
<gene>
    <name evidence="3" type="ORF">GMARGA_LOCUS7386</name>
</gene>
<dbReference type="Pfam" id="PF01585">
    <property type="entry name" value="G-patch"/>
    <property type="match status" value="1"/>
</dbReference>
<feature type="compositionally biased region" description="Basic and acidic residues" evidence="1">
    <location>
        <begin position="48"/>
        <end position="66"/>
    </location>
</feature>
<feature type="compositionally biased region" description="Acidic residues" evidence="1">
    <location>
        <begin position="1"/>
        <end position="11"/>
    </location>
</feature>
<dbReference type="InterPro" id="IPR025239">
    <property type="entry name" value="DUF4187"/>
</dbReference>
<dbReference type="PROSITE" id="PS50174">
    <property type="entry name" value="G_PATCH"/>
    <property type="match status" value="1"/>
</dbReference>
<keyword evidence="4" id="KW-1185">Reference proteome</keyword>
<accession>A0ABN7UJE3</accession>
<sequence length="246" mass="28290">MSNLADSDDDYMSSKYLTELPSSLTTKPKTYSELRRQKLSSKSGYIKPLREREKESREQGLSKRIDEEDNAESPGLRLLKKMGYEKGKPLGKDSSGITEPINIEMKSDKSGLGLSSELKQKAEKELTRKVKRAKINEDSFIERVRQGQVEKKVNAQLSKAQRVCETLDTRKGVMDNIFWPSKDDKDDEEIDEEPSEFGKLSPEEKLDCVLKYMREEYNYCFWCGCEYGDAEELEQLCPGINEDDHD</sequence>
<feature type="region of interest" description="Disordered" evidence="1">
    <location>
        <begin position="1"/>
        <end position="100"/>
    </location>
</feature>
<dbReference type="SMART" id="SM01173">
    <property type="entry name" value="DUF4187"/>
    <property type="match status" value="1"/>
</dbReference>
<dbReference type="Pfam" id="PF13821">
    <property type="entry name" value="DUF4187"/>
    <property type="match status" value="1"/>
</dbReference>
<dbReference type="PANTHER" id="PTHR21032">
    <property type="entry name" value="G PATCH DOMAIN-CONTAINING PROTEIN 11"/>
    <property type="match status" value="1"/>
</dbReference>
<dbReference type="EMBL" id="CAJVQB010003562">
    <property type="protein sequence ID" value="CAG8611639.1"/>
    <property type="molecule type" value="Genomic_DNA"/>
</dbReference>
<dbReference type="Proteomes" id="UP000789901">
    <property type="component" value="Unassembled WGS sequence"/>
</dbReference>
<organism evidence="3 4">
    <name type="scientific">Gigaspora margarita</name>
    <dbReference type="NCBI Taxonomy" id="4874"/>
    <lineage>
        <taxon>Eukaryota</taxon>
        <taxon>Fungi</taxon>
        <taxon>Fungi incertae sedis</taxon>
        <taxon>Mucoromycota</taxon>
        <taxon>Glomeromycotina</taxon>
        <taxon>Glomeromycetes</taxon>
        <taxon>Diversisporales</taxon>
        <taxon>Gigasporaceae</taxon>
        <taxon>Gigaspora</taxon>
    </lineage>
</organism>
<feature type="region of interest" description="Disordered" evidence="1">
    <location>
        <begin position="178"/>
        <end position="198"/>
    </location>
</feature>
<proteinExistence type="predicted"/>
<evidence type="ECO:0000313" key="4">
    <source>
        <dbReference type="Proteomes" id="UP000789901"/>
    </source>
</evidence>
<name>A0ABN7UJE3_GIGMA</name>
<feature type="compositionally biased region" description="Polar residues" evidence="1">
    <location>
        <begin position="20"/>
        <end position="29"/>
    </location>
</feature>
<evidence type="ECO:0000313" key="3">
    <source>
        <dbReference type="EMBL" id="CAG8611639.1"/>
    </source>
</evidence>
<dbReference type="PANTHER" id="PTHR21032:SF0">
    <property type="entry name" value="G PATCH DOMAIN-CONTAINING PROTEIN 11"/>
    <property type="match status" value="1"/>
</dbReference>
<dbReference type="InterPro" id="IPR000467">
    <property type="entry name" value="G_patch_dom"/>
</dbReference>
<evidence type="ECO:0000259" key="2">
    <source>
        <dbReference type="PROSITE" id="PS50174"/>
    </source>
</evidence>
<reference evidence="3 4" key="1">
    <citation type="submission" date="2021-06" db="EMBL/GenBank/DDBJ databases">
        <authorList>
            <person name="Kallberg Y."/>
            <person name="Tangrot J."/>
            <person name="Rosling A."/>
        </authorList>
    </citation>
    <scope>NUCLEOTIDE SEQUENCE [LARGE SCALE GENOMIC DNA]</scope>
    <source>
        <strain evidence="3 4">120-4 pot B 10/14</strain>
    </source>
</reference>
<dbReference type="SMART" id="SM00443">
    <property type="entry name" value="G_patch"/>
    <property type="match status" value="1"/>
</dbReference>
<evidence type="ECO:0000256" key="1">
    <source>
        <dbReference type="SAM" id="MobiDB-lite"/>
    </source>
</evidence>
<comment type="caution">
    <text evidence="3">The sequence shown here is derived from an EMBL/GenBank/DDBJ whole genome shotgun (WGS) entry which is preliminary data.</text>
</comment>